<reference evidence="6" key="2">
    <citation type="submission" date="2021-04" db="EMBL/GenBank/DDBJ databases">
        <authorList>
            <person name="Gilroy R."/>
        </authorList>
    </citation>
    <scope>NUCLEOTIDE SEQUENCE</scope>
    <source>
        <strain evidence="6">MalCec1-1739</strain>
    </source>
</reference>
<evidence type="ECO:0000256" key="4">
    <source>
        <dbReference type="ARBA" id="ARBA00022833"/>
    </source>
</evidence>
<feature type="domain" description="Metallo-beta-lactamase" evidence="5">
    <location>
        <begin position="12"/>
        <end position="195"/>
    </location>
</feature>
<keyword evidence="3" id="KW-0378">Hydrolase</keyword>
<dbReference type="InterPro" id="IPR001279">
    <property type="entry name" value="Metallo-B-lactamas"/>
</dbReference>
<dbReference type="PANTHER" id="PTHR46233:SF3">
    <property type="entry name" value="HYDROXYACYLGLUTATHIONE HYDROLASE GLOC"/>
    <property type="match status" value="1"/>
</dbReference>
<dbReference type="Gene3D" id="3.60.15.10">
    <property type="entry name" value="Ribonuclease Z/Hydroxyacylglutathione hydrolase-like"/>
    <property type="match status" value="1"/>
</dbReference>
<evidence type="ECO:0000256" key="3">
    <source>
        <dbReference type="ARBA" id="ARBA00022801"/>
    </source>
</evidence>
<evidence type="ECO:0000313" key="6">
    <source>
        <dbReference type="EMBL" id="HJD52564.1"/>
    </source>
</evidence>
<gene>
    <name evidence="6" type="ORF">IAA93_02390</name>
</gene>
<comment type="caution">
    <text evidence="6">The sequence shown here is derived from an EMBL/GenBank/DDBJ whole genome shotgun (WGS) entry which is preliminary data.</text>
</comment>
<accession>A0A9D2UHJ5</accession>
<dbReference type="GO" id="GO:0046872">
    <property type="term" value="F:metal ion binding"/>
    <property type="evidence" value="ECO:0007669"/>
    <property type="project" value="UniProtKB-KW"/>
</dbReference>
<dbReference type="SUPFAM" id="SSF56281">
    <property type="entry name" value="Metallo-hydrolase/oxidoreductase"/>
    <property type="match status" value="1"/>
</dbReference>
<evidence type="ECO:0000313" key="7">
    <source>
        <dbReference type="Proteomes" id="UP000787625"/>
    </source>
</evidence>
<reference evidence="6" key="1">
    <citation type="journal article" date="2021" name="PeerJ">
        <title>Extensive microbial diversity within the chicken gut microbiome revealed by metagenomics and culture.</title>
        <authorList>
            <person name="Gilroy R."/>
            <person name="Ravi A."/>
            <person name="Getino M."/>
            <person name="Pursley I."/>
            <person name="Horton D.L."/>
            <person name="Alikhan N.F."/>
            <person name="Baker D."/>
            <person name="Gharbi K."/>
            <person name="Hall N."/>
            <person name="Watson M."/>
            <person name="Adriaenssens E.M."/>
            <person name="Foster-Nyarko E."/>
            <person name="Jarju S."/>
            <person name="Secka A."/>
            <person name="Antonio M."/>
            <person name="Oren A."/>
            <person name="Chaudhuri R.R."/>
            <person name="La Ragione R."/>
            <person name="Hildebrand F."/>
            <person name="Pallen M.J."/>
        </authorList>
    </citation>
    <scope>NUCLEOTIDE SEQUENCE</scope>
    <source>
        <strain evidence="6">MalCec1-1739</strain>
    </source>
</reference>
<organism evidence="6 7">
    <name type="scientific">Candidatus Avibacteroides avistercoris</name>
    <dbReference type="NCBI Taxonomy" id="2840690"/>
    <lineage>
        <taxon>Bacteria</taxon>
        <taxon>Pseudomonadati</taxon>
        <taxon>Bacteroidota</taxon>
        <taxon>Bacteroidia</taxon>
        <taxon>Bacteroidales</taxon>
        <taxon>Bacteroidaceae</taxon>
        <taxon>Bacteroidaceae incertae sedis</taxon>
        <taxon>Candidatus Avibacteroides</taxon>
    </lineage>
</organism>
<dbReference type="PANTHER" id="PTHR46233">
    <property type="entry name" value="HYDROXYACYLGLUTATHIONE HYDROLASE GLOC"/>
    <property type="match status" value="1"/>
</dbReference>
<keyword evidence="2" id="KW-0479">Metal-binding</keyword>
<proteinExistence type="predicted"/>
<evidence type="ECO:0000256" key="2">
    <source>
        <dbReference type="ARBA" id="ARBA00022723"/>
    </source>
</evidence>
<dbReference type="InterPro" id="IPR036866">
    <property type="entry name" value="RibonucZ/Hydroxyglut_hydro"/>
</dbReference>
<name>A0A9D2UHJ5_9BACT</name>
<protein>
    <submittedName>
        <fullName evidence="6">MBL fold metallo-hydrolase</fullName>
    </submittedName>
</protein>
<sequence length="212" mass="24037">MKIKRFEFNMLPVNCYLVYDSTKEAAIIDPGCFYAEERDFLRDYIKSKGLTPKHLLCTHLHLDHVFGCKFIKDTYGLGIEANPADEYWLQQAPQQARTFGLTYPEIHEPIEQPLFDGDKVTFGDLELEAICVPGHSPGSLAFYSREKKVLFSGDVLFQGSIGRADLQGGNFEELKEAICNRLFTLPDDVTVYPGHGPSTTIGYEKRNNPFFI</sequence>
<dbReference type="EMBL" id="DWUP01000048">
    <property type="protein sequence ID" value="HJD52564.1"/>
    <property type="molecule type" value="Genomic_DNA"/>
</dbReference>
<evidence type="ECO:0000256" key="1">
    <source>
        <dbReference type="ARBA" id="ARBA00001947"/>
    </source>
</evidence>
<dbReference type="GO" id="GO:0016787">
    <property type="term" value="F:hydrolase activity"/>
    <property type="evidence" value="ECO:0007669"/>
    <property type="project" value="UniProtKB-KW"/>
</dbReference>
<keyword evidence="4" id="KW-0862">Zinc</keyword>
<dbReference type="Pfam" id="PF00753">
    <property type="entry name" value="Lactamase_B"/>
    <property type="match status" value="1"/>
</dbReference>
<evidence type="ECO:0000259" key="5">
    <source>
        <dbReference type="SMART" id="SM00849"/>
    </source>
</evidence>
<comment type="cofactor">
    <cofactor evidence="1">
        <name>Zn(2+)</name>
        <dbReference type="ChEBI" id="CHEBI:29105"/>
    </cofactor>
</comment>
<dbReference type="InterPro" id="IPR051453">
    <property type="entry name" value="MBL_Glyoxalase_II"/>
</dbReference>
<dbReference type="SMART" id="SM00849">
    <property type="entry name" value="Lactamase_B"/>
    <property type="match status" value="1"/>
</dbReference>
<dbReference type="AlphaFoldDB" id="A0A9D2UHJ5"/>
<dbReference type="Proteomes" id="UP000787625">
    <property type="component" value="Unassembled WGS sequence"/>
</dbReference>
<dbReference type="CDD" id="cd06262">
    <property type="entry name" value="metallo-hydrolase-like_MBL-fold"/>
    <property type="match status" value="1"/>
</dbReference>